<evidence type="ECO:0000313" key="2">
    <source>
        <dbReference type="EMBL" id="NWT09341.1"/>
    </source>
</evidence>
<proteinExistence type="predicted"/>
<gene>
    <name evidence="2" type="primary">Ak9_2</name>
    <name evidence="2" type="ORF">VIRALT_R15649</name>
</gene>
<dbReference type="EMBL" id="VZRF01002164">
    <property type="protein sequence ID" value="NWT09341.1"/>
    <property type="molecule type" value="Genomic_DNA"/>
</dbReference>
<sequence length="258" mass="28777">ITEITADHPEVQAMVEEALKSASVSEVTMSSQVHAEVLEGAIAELMKTNKDRFPGAPEKGGWVVENYPLSADHWSALSEKGLLPDTVVCLKDTKKKGACILRRAYLASSNENNSKILETPTLEKKEDDARGGMEETPTSEEDQSPADAEENGEKIVQPKLAKDGFPDTEEMKIIKKKINLFRNDWKTLESAIKKSPQVEVVVLEIAEQTPESLLNQTVLAMEKRFKYYGWNLSDEDLEEEAQDLAAEAEKEPEEEVEE</sequence>
<comment type="caution">
    <text evidence="2">The sequence shown here is derived from an EMBL/GenBank/DDBJ whole genome shotgun (WGS) entry which is preliminary data.</text>
</comment>
<feature type="region of interest" description="Disordered" evidence="1">
    <location>
        <begin position="116"/>
        <end position="153"/>
    </location>
</feature>
<feature type="region of interest" description="Disordered" evidence="1">
    <location>
        <begin position="238"/>
        <end position="258"/>
    </location>
</feature>
<dbReference type="InterPro" id="IPR027417">
    <property type="entry name" value="P-loop_NTPase"/>
</dbReference>
<evidence type="ECO:0000313" key="3">
    <source>
        <dbReference type="Proteomes" id="UP000589495"/>
    </source>
</evidence>
<evidence type="ECO:0000256" key="1">
    <source>
        <dbReference type="SAM" id="MobiDB-lite"/>
    </source>
</evidence>
<dbReference type="Gene3D" id="3.40.50.300">
    <property type="entry name" value="P-loop containing nucleotide triphosphate hydrolases"/>
    <property type="match status" value="1"/>
</dbReference>
<feature type="non-terminal residue" evidence="2">
    <location>
        <position position="1"/>
    </location>
</feature>
<dbReference type="GO" id="GO:0016301">
    <property type="term" value="F:kinase activity"/>
    <property type="evidence" value="ECO:0007669"/>
    <property type="project" value="UniProtKB-KW"/>
</dbReference>
<feature type="compositionally biased region" description="Basic and acidic residues" evidence="1">
    <location>
        <begin position="121"/>
        <end position="133"/>
    </location>
</feature>
<organism evidence="2 3">
    <name type="scientific">Vireo altiloquus</name>
    <name type="common">Black-whiskered vireo</name>
    <name type="synonym">Muscicapa altiloqua</name>
    <dbReference type="NCBI Taxonomy" id="34956"/>
    <lineage>
        <taxon>Eukaryota</taxon>
        <taxon>Metazoa</taxon>
        <taxon>Chordata</taxon>
        <taxon>Craniata</taxon>
        <taxon>Vertebrata</taxon>
        <taxon>Euteleostomi</taxon>
        <taxon>Archelosauria</taxon>
        <taxon>Archosauria</taxon>
        <taxon>Dinosauria</taxon>
        <taxon>Saurischia</taxon>
        <taxon>Theropoda</taxon>
        <taxon>Coelurosauria</taxon>
        <taxon>Aves</taxon>
        <taxon>Neognathae</taxon>
        <taxon>Neoaves</taxon>
        <taxon>Telluraves</taxon>
        <taxon>Australaves</taxon>
        <taxon>Passeriformes</taxon>
        <taxon>Corvoidea</taxon>
        <taxon>Vireonidae</taxon>
        <taxon>Vireoninae</taxon>
        <taxon>Vireo</taxon>
    </lineage>
</organism>
<name>A0A7K5KTX2_VIRAL</name>
<dbReference type="AlphaFoldDB" id="A0A7K5KTX2"/>
<feature type="non-terminal residue" evidence="2">
    <location>
        <position position="258"/>
    </location>
</feature>
<reference evidence="2 3" key="1">
    <citation type="submission" date="2019-09" db="EMBL/GenBank/DDBJ databases">
        <title>Bird 10,000 Genomes (B10K) Project - Family phase.</title>
        <authorList>
            <person name="Zhang G."/>
        </authorList>
    </citation>
    <scope>NUCLEOTIDE SEQUENCE [LARGE SCALE GENOMIC DNA]</scope>
    <source>
        <strain evidence="2">B10K-DU-001-22</strain>
        <tissue evidence="2">Muscle</tissue>
    </source>
</reference>
<dbReference type="Proteomes" id="UP000589495">
    <property type="component" value="Unassembled WGS sequence"/>
</dbReference>
<feature type="compositionally biased region" description="Acidic residues" evidence="1">
    <location>
        <begin position="137"/>
        <end position="150"/>
    </location>
</feature>
<protein>
    <submittedName>
        <fullName evidence="2">KAD9 kinase</fullName>
    </submittedName>
</protein>
<accession>A0A7K5KTX2</accession>
<keyword evidence="2" id="KW-0808">Transferase</keyword>
<keyword evidence="2" id="KW-0418">Kinase</keyword>
<keyword evidence="3" id="KW-1185">Reference proteome</keyword>